<organism evidence="1 2">
    <name type="scientific">Mucilaginibacter pocheonensis</name>
    <dbReference type="NCBI Taxonomy" id="398050"/>
    <lineage>
        <taxon>Bacteria</taxon>
        <taxon>Pseudomonadati</taxon>
        <taxon>Bacteroidota</taxon>
        <taxon>Sphingobacteriia</taxon>
        <taxon>Sphingobacteriales</taxon>
        <taxon>Sphingobacteriaceae</taxon>
        <taxon>Mucilaginibacter</taxon>
    </lineage>
</organism>
<dbReference type="RefSeq" id="WP_310093678.1">
    <property type="nucleotide sequence ID" value="NZ_JAVDUU010000002.1"/>
</dbReference>
<proteinExistence type="predicted"/>
<reference evidence="1 2" key="1">
    <citation type="submission" date="2023-07" db="EMBL/GenBank/DDBJ databases">
        <title>Sorghum-associated microbial communities from plants grown in Nebraska, USA.</title>
        <authorList>
            <person name="Schachtman D."/>
        </authorList>
    </citation>
    <scope>NUCLEOTIDE SEQUENCE [LARGE SCALE GENOMIC DNA]</scope>
    <source>
        <strain evidence="1 2">3262</strain>
    </source>
</reference>
<keyword evidence="2" id="KW-1185">Reference proteome</keyword>
<dbReference type="EMBL" id="JAVDUU010000002">
    <property type="protein sequence ID" value="MDR6941661.1"/>
    <property type="molecule type" value="Genomic_DNA"/>
</dbReference>
<comment type="caution">
    <text evidence="1">The sequence shown here is derived from an EMBL/GenBank/DDBJ whole genome shotgun (WGS) entry which is preliminary data.</text>
</comment>
<evidence type="ECO:0000313" key="1">
    <source>
        <dbReference type="EMBL" id="MDR6941661.1"/>
    </source>
</evidence>
<accession>A0ABU1T8C8</accession>
<gene>
    <name evidence="1" type="ORF">J2W55_001503</name>
</gene>
<evidence type="ECO:0000313" key="2">
    <source>
        <dbReference type="Proteomes" id="UP001247620"/>
    </source>
</evidence>
<dbReference type="Proteomes" id="UP001247620">
    <property type="component" value="Unassembled WGS sequence"/>
</dbReference>
<sequence length="331" mass="36854">MEIKNTGPVLTDLLTAMQSFNAEEHVYVSGREAGKQLNRLASGSALGAFGIRELPMPGILAILGIRSLTLNAVHDLDPLFRLDVAAPAAAMEKYAAELFKDKDVISQLQSLFNDCRTIAFDDWATLSGASALWERLLTNVIKPLGKTDLEFIFYLGDPMTKLSFEVDEALDIISAFSLHGKATFALDGNEAFKLWMMLNGVQPDTAIAEQSTADLKKKYFSIFRTMNIARLLIYSANDAMLYADDQQFVLSRKKVDHSIEIASDARQNFIEGYSVGLLMQLDIAHCIALGLIVFGSQGESKTGLEKTDLYNYVRNWMEDLQKPEEIQLYQD</sequence>
<protein>
    <submittedName>
        <fullName evidence="1">Uncharacterized protein</fullName>
    </submittedName>
</protein>
<name>A0ABU1T8C8_9SPHI</name>